<dbReference type="GO" id="GO:0007600">
    <property type="term" value="P:sensory perception"/>
    <property type="evidence" value="ECO:0007669"/>
    <property type="project" value="TreeGrafter"/>
</dbReference>
<keyword evidence="4" id="KW-1015">Disulfide bond</keyword>
<dbReference type="GeneID" id="108439851"/>
<evidence type="ECO:0000256" key="4">
    <source>
        <dbReference type="ARBA" id="ARBA00023157"/>
    </source>
</evidence>
<dbReference type="RefSeq" id="XP_017573973.1">
    <property type="nucleotide sequence ID" value="XM_017718484.2"/>
</dbReference>
<reference evidence="5 6" key="1">
    <citation type="submission" date="2020-10" db="EMBL/GenBank/DDBJ databases">
        <title>Pygocentrus nattereri (red-bellied piranha) genome, fPygNat1, primary haplotype.</title>
        <authorList>
            <person name="Myers G."/>
            <person name="Meyer A."/>
            <person name="Karagic N."/>
            <person name="Pippel M."/>
            <person name="Winkler S."/>
            <person name="Tracey A."/>
            <person name="Wood J."/>
            <person name="Formenti G."/>
            <person name="Howe K."/>
            <person name="Fedrigo O."/>
            <person name="Jarvis E.D."/>
        </authorList>
    </citation>
    <scope>NUCLEOTIDE SEQUENCE [LARGE SCALE GENOMIC DNA]</scope>
</reference>
<evidence type="ECO:0000256" key="3">
    <source>
        <dbReference type="ARBA" id="ARBA00022525"/>
    </source>
</evidence>
<dbReference type="GO" id="GO:0030425">
    <property type="term" value="C:dendrite"/>
    <property type="evidence" value="ECO:0007669"/>
    <property type="project" value="TreeGrafter"/>
</dbReference>
<dbReference type="PANTHER" id="PTHR11438:SF5">
    <property type="entry name" value="PREPRONOCICEPTIN"/>
    <property type="match status" value="1"/>
</dbReference>
<organism evidence="5 6">
    <name type="scientific">Pygocentrus nattereri</name>
    <name type="common">Red-bellied piranha</name>
    <dbReference type="NCBI Taxonomy" id="42514"/>
    <lineage>
        <taxon>Eukaryota</taxon>
        <taxon>Metazoa</taxon>
        <taxon>Chordata</taxon>
        <taxon>Craniata</taxon>
        <taxon>Vertebrata</taxon>
        <taxon>Euteleostomi</taxon>
        <taxon>Actinopterygii</taxon>
        <taxon>Neopterygii</taxon>
        <taxon>Teleostei</taxon>
        <taxon>Ostariophysi</taxon>
        <taxon>Characiformes</taxon>
        <taxon>Characoidei</taxon>
        <taxon>Pygocentrus</taxon>
    </lineage>
</organism>
<comment type="similarity">
    <text evidence="2">Belongs to the opioid neuropeptide precursor family.</text>
</comment>
<dbReference type="Ensembl" id="ENSPNAT00000040843.2">
    <property type="protein sequence ID" value="ENSPNAP00000037404.1"/>
    <property type="gene ID" value="ENSPNAG00000029078.2"/>
</dbReference>
<dbReference type="OMA" id="DCLNCHR"/>
<dbReference type="GO" id="GO:0007218">
    <property type="term" value="P:neuropeptide signaling pathway"/>
    <property type="evidence" value="ECO:0007669"/>
    <property type="project" value="InterPro"/>
</dbReference>
<dbReference type="GO" id="GO:0007268">
    <property type="term" value="P:chemical synaptic transmission"/>
    <property type="evidence" value="ECO:0007669"/>
    <property type="project" value="InterPro"/>
</dbReference>
<reference evidence="5" key="2">
    <citation type="submission" date="2025-08" db="UniProtKB">
        <authorList>
            <consortium name="Ensembl"/>
        </authorList>
    </citation>
    <scope>IDENTIFICATION</scope>
</reference>
<dbReference type="GO" id="GO:0043025">
    <property type="term" value="C:neuronal cell body"/>
    <property type="evidence" value="ECO:0007669"/>
    <property type="project" value="TreeGrafter"/>
</dbReference>
<dbReference type="PRINTS" id="PR01031">
    <property type="entry name" value="ORPHNNPRCRSR"/>
</dbReference>
<dbReference type="GO" id="GO:0005886">
    <property type="term" value="C:plasma membrane"/>
    <property type="evidence" value="ECO:0007669"/>
    <property type="project" value="TreeGrafter"/>
</dbReference>
<evidence type="ECO:0000256" key="2">
    <source>
        <dbReference type="ARBA" id="ARBA00008543"/>
    </source>
</evidence>
<sequence length="262" mass="29043">MRHTVSPVTCWIPFEPVRLGVFCEEAMKTPLWTFLLLSLCVPGRSDCQGECLTCALLLPQQQAFNTLVCLLECEAQASPAPTWDLCDRAVGSNSVALPPEENAVSKRAEAEMETVEPLAMVSMEDDGSVEFSEALEQFRHAAQALGASYGPQPDSRLEEEVGQGQNVVAENERDDPHDLDLSKRFGGFLKGRHGFRKLVGSGRSLQKRYGGFIGIRKSARKWNNQKRVSQLLRQYLSLTSRSGRSGRFNNLSIAGVRQKNEV</sequence>
<proteinExistence type="inferred from homology"/>
<evidence type="ECO:0000256" key="1">
    <source>
        <dbReference type="ARBA" id="ARBA00004613"/>
    </source>
</evidence>
<dbReference type="AlphaFoldDB" id="A0A3B4EQ52"/>
<dbReference type="InterPro" id="IPR006024">
    <property type="entry name" value="Opioid_neupept"/>
</dbReference>
<dbReference type="GO" id="GO:0005576">
    <property type="term" value="C:extracellular region"/>
    <property type="evidence" value="ECO:0007669"/>
    <property type="project" value="UniProtKB-SubCell"/>
</dbReference>
<dbReference type="PRINTS" id="PR01028">
    <property type="entry name" value="OPIOIDPRCRSR"/>
</dbReference>
<accession>A0A3B4EQ52</accession>
<dbReference type="PANTHER" id="PTHR11438">
    <property type="entry name" value="PROENKEPHALIN"/>
    <property type="match status" value="1"/>
</dbReference>
<dbReference type="GeneTree" id="ENSGT00950000183149"/>
<keyword evidence="3" id="KW-0964">Secreted</keyword>
<dbReference type="STRING" id="42514.ENSPNAP00000037404"/>
<dbReference type="InterPro" id="IPR002367">
    <property type="entry name" value="Nociceptin"/>
</dbReference>
<comment type="subcellular location">
    <subcellularLocation>
        <location evidence="1">Secreted</location>
    </subcellularLocation>
</comment>
<dbReference type="OrthoDB" id="9884757at2759"/>
<dbReference type="GO" id="GO:0031628">
    <property type="term" value="F:opioid receptor binding"/>
    <property type="evidence" value="ECO:0007669"/>
    <property type="project" value="TreeGrafter"/>
</dbReference>
<dbReference type="CTD" id="394236"/>
<dbReference type="Proteomes" id="UP001501920">
    <property type="component" value="Chromosome 4"/>
</dbReference>
<protein>
    <recommendedName>
        <fullName evidence="7">Prepronociceptin a</fullName>
    </recommendedName>
</protein>
<evidence type="ECO:0008006" key="7">
    <source>
        <dbReference type="Google" id="ProtNLM"/>
    </source>
</evidence>
<keyword evidence="6" id="KW-1185">Reference proteome</keyword>
<evidence type="ECO:0000313" key="6">
    <source>
        <dbReference type="Proteomes" id="UP001501920"/>
    </source>
</evidence>
<dbReference type="GO" id="GO:0071696">
    <property type="term" value="P:ectodermal placode development"/>
    <property type="evidence" value="ECO:0007669"/>
    <property type="project" value="Ensembl"/>
</dbReference>
<reference evidence="5" key="3">
    <citation type="submission" date="2025-09" db="UniProtKB">
        <authorList>
            <consortium name="Ensembl"/>
        </authorList>
    </citation>
    <scope>IDENTIFICATION</scope>
</reference>
<evidence type="ECO:0000313" key="5">
    <source>
        <dbReference type="Ensembl" id="ENSPNAP00000037404.1"/>
    </source>
</evidence>
<dbReference type="Pfam" id="PF01160">
    <property type="entry name" value="Opiods_neuropep"/>
    <property type="match status" value="1"/>
</dbReference>
<dbReference type="GO" id="GO:0043679">
    <property type="term" value="C:axon terminus"/>
    <property type="evidence" value="ECO:0007669"/>
    <property type="project" value="TreeGrafter"/>
</dbReference>
<name>A0A3B4EQ52_PYGNA</name>